<sequence>MNKIAKALIYKDVKDITSSKQVLIPMIIVPLIFVIIFPTIVLLFLHFSPDSVKTLKDFDSLISKLPQTYKTLTTEQMVLTILTNYLFPSFFLLIPIMCSTLLGASSFVGEKEHKTMETLLYTPISMEELFKAKLLGVFIPTYVITLMCSIIFGIIINIGGLLYFHKLIFPNIKWILLILYLTPAVAILGLTFTILISAKSKTFQEAQQLAGLIVLPIILLVIGQITGILLLTNMVLIIIGTIILIIDYILLQKIAKNFTAENLI</sequence>
<organism evidence="2 3">
    <name type="scientific">Clostridium argentinense CDC 2741</name>
    <dbReference type="NCBI Taxonomy" id="1418104"/>
    <lineage>
        <taxon>Bacteria</taxon>
        <taxon>Bacillati</taxon>
        <taxon>Bacillota</taxon>
        <taxon>Clostridia</taxon>
        <taxon>Eubacteriales</taxon>
        <taxon>Clostridiaceae</taxon>
        <taxon>Clostridium</taxon>
    </lineage>
</organism>
<dbReference type="PANTHER" id="PTHR37305">
    <property type="entry name" value="INTEGRAL MEMBRANE PROTEIN-RELATED"/>
    <property type="match status" value="1"/>
</dbReference>
<feature type="transmembrane region" description="Helical" evidence="1">
    <location>
        <begin position="234"/>
        <end position="251"/>
    </location>
</feature>
<name>A0A0C1R9L5_9CLOT</name>
<keyword evidence="3" id="KW-1185">Reference proteome</keyword>
<feature type="transmembrane region" description="Helical" evidence="1">
    <location>
        <begin position="134"/>
        <end position="162"/>
    </location>
</feature>
<feature type="transmembrane region" description="Helical" evidence="1">
    <location>
        <begin position="21"/>
        <end position="47"/>
    </location>
</feature>
<dbReference type="OrthoDB" id="72437at2"/>
<keyword evidence="1" id="KW-0472">Membrane</keyword>
<gene>
    <name evidence="2" type="ORF">U732_1383</name>
</gene>
<evidence type="ECO:0000313" key="3">
    <source>
        <dbReference type="Proteomes" id="UP000031366"/>
    </source>
</evidence>
<dbReference type="Pfam" id="PF12679">
    <property type="entry name" value="ABC2_membrane_2"/>
    <property type="match status" value="1"/>
</dbReference>
<dbReference type="GO" id="GO:0140359">
    <property type="term" value="F:ABC-type transporter activity"/>
    <property type="evidence" value="ECO:0007669"/>
    <property type="project" value="InterPro"/>
</dbReference>
<comment type="caution">
    <text evidence="2">The sequence shown here is derived from an EMBL/GenBank/DDBJ whole genome shotgun (WGS) entry which is preliminary data.</text>
</comment>
<dbReference type="Proteomes" id="UP000031366">
    <property type="component" value="Unassembled WGS sequence"/>
</dbReference>
<keyword evidence="1" id="KW-0812">Transmembrane</keyword>
<keyword evidence="1" id="KW-1133">Transmembrane helix</keyword>
<dbReference type="EMBL" id="AYSO01000015">
    <property type="protein sequence ID" value="KIE47136.1"/>
    <property type="molecule type" value="Genomic_DNA"/>
</dbReference>
<reference evidence="2 3" key="1">
    <citation type="journal article" date="2015" name="Infect. Genet. Evol.">
        <title>Genomic sequences of six botulinum neurotoxin-producing strains representing three clostridial species illustrate the mobility and diversity of botulinum neurotoxin genes.</title>
        <authorList>
            <person name="Smith T.J."/>
            <person name="Hill K.K."/>
            <person name="Xie G."/>
            <person name="Foley B.T."/>
            <person name="Williamson C.H."/>
            <person name="Foster J.T."/>
            <person name="Johnson S.L."/>
            <person name="Chertkov O."/>
            <person name="Teshima H."/>
            <person name="Gibbons H.S."/>
            <person name="Johnsky L.A."/>
            <person name="Karavis M.A."/>
            <person name="Smith L.A."/>
        </authorList>
    </citation>
    <scope>NUCLEOTIDE SEQUENCE [LARGE SCALE GENOMIC DNA]</scope>
    <source>
        <strain evidence="2 3">CDC 2741</strain>
    </source>
</reference>
<dbReference type="PANTHER" id="PTHR37305:SF1">
    <property type="entry name" value="MEMBRANE PROTEIN"/>
    <property type="match status" value="1"/>
</dbReference>
<dbReference type="GO" id="GO:0005886">
    <property type="term" value="C:plasma membrane"/>
    <property type="evidence" value="ECO:0007669"/>
    <property type="project" value="UniProtKB-SubCell"/>
</dbReference>
<dbReference type="STRING" id="29341.RSJ17_13310"/>
<dbReference type="AlphaFoldDB" id="A0A0C1R9L5"/>
<proteinExistence type="predicted"/>
<evidence type="ECO:0000313" key="2">
    <source>
        <dbReference type="EMBL" id="KIE47136.1"/>
    </source>
</evidence>
<evidence type="ECO:0000256" key="1">
    <source>
        <dbReference type="SAM" id="Phobius"/>
    </source>
</evidence>
<feature type="transmembrane region" description="Helical" evidence="1">
    <location>
        <begin position="209"/>
        <end position="228"/>
    </location>
</feature>
<feature type="transmembrane region" description="Helical" evidence="1">
    <location>
        <begin position="174"/>
        <end position="197"/>
    </location>
</feature>
<accession>A0A0C1R9L5</accession>
<protein>
    <submittedName>
        <fullName evidence="2">ABC-2 transporter family protein</fullName>
    </submittedName>
</protein>
<dbReference type="RefSeq" id="WP_039632338.1">
    <property type="nucleotide sequence ID" value="NZ_AYSO01000015.1"/>
</dbReference>
<feature type="transmembrane region" description="Helical" evidence="1">
    <location>
        <begin position="85"/>
        <end position="108"/>
    </location>
</feature>